<organism evidence="1">
    <name type="scientific">Arion vulgaris</name>
    <dbReference type="NCBI Taxonomy" id="1028688"/>
    <lineage>
        <taxon>Eukaryota</taxon>
        <taxon>Metazoa</taxon>
        <taxon>Spiralia</taxon>
        <taxon>Lophotrochozoa</taxon>
        <taxon>Mollusca</taxon>
        <taxon>Gastropoda</taxon>
        <taxon>Heterobranchia</taxon>
        <taxon>Euthyneura</taxon>
        <taxon>Panpulmonata</taxon>
        <taxon>Eupulmonata</taxon>
        <taxon>Stylommatophora</taxon>
        <taxon>Helicina</taxon>
        <taxon>Arionoidea</taxon>
        <taxon>Arionidae</taxon>
        <taxon>Arion</taxon>
    </lineage>
</organism>
<reference evidence="1" key="1">
    <citation type="submission" date="2014-12" db="EMBL/GenBank/DDBJ databases">
        <title>Insight into the proteome of Arion vulgaris.</title>
        <authorList>
            <person name="Aradska J."/>
            <person name="Bulat T."/>
            <person name="Smidak R."/>
            <person name="Sarate P."/>
            <person name="Gangsoo J."/>
            <person name="Sialana F."/>
            <person name="Bilban M."/>
            <person name="Lubec G."/>
        </authorList>
    </citation>
    <scope>NUCLEOTIDE SEQUENCE</scope>
    <source>
        <tissue evidence="1">Skin</tissue>
    </source>
</reference>
<sequence length="61" mass="7187">TLLHYHLELQSAIDRVYNQLSLQDILDSECIQSYPSSSELAHCKKWTEYDWHQHINNAQTA</sequence>
<accession>A0A0B6YD99</accession>
<gene>
    <name evidence="1" type="primary">ORF22348</name>
</gene>
<dbReference type="AlphaFoldDB" id="A0A0B6YD99"/>
<proteinExistence type="predicted"/>
<name>A0A0B6YD99_9EUPU</name>
<protein>
    <submittedName>
        <fullName evidence="1">Uncharacterized protein</fullName>
    </submittedName>
</protein>
<evidence type="ECO:0000313" key="1">
    <source>
        <dbReference type="EMBL" id="CEK54257.1"/>
    </source>
</evidence>
<dbReference type="EMBL" id="HACG01007392">
    <property type="protein sequence ID" value="CEK54257.1"/>
    <property type="molecule type" value="Transcribed_RNA"/>
</dbReference>
<feature type="non-terminal residue" evidence="1">
    <location>
        <position position="1"/>
    </location>
</feature>